<dbReference type="Proteomes" id="UP001152607">
    <property type="component" value="Unassembled WGS sequence"/>
</dbReference>
<comment type="caution">
    <text evidence="2">The sequence shown here is derived from an EMBL/GenBank/DDBJ whole genome shotgun (WGS) entry which is preliminary data.</text>
</comment>
<proteinExistence type="predicted"/>
<feature type="transmembrane region" description="Helical" evidence="1">
    <location>
        <begin position="34"/>
        <end position="56"/>
    </location>
</feature>
<sequence>MTMADAGQLGHLFYIYNPSFSLPLKSKLKGFTIAVIRFPVQNMFWLFFAINLYAIAA</sequence>
<evidence type="ECO:0000313" key="3">
    <source>
        <dbReference type="Proteomes" id="UP001152607"/>
    </source>
</evidence>
<evidence type="ECO:0000313" key="2">
    <source>
        <dbReference type="EMBL" id="CAI6338164.1"/>
    </source>
</evidence>
<keyword evidence="1" id="KW-1133">Transmembrane helix</keyword>
<keyword evidence="3" id="KW-1185">Reference proteome</keyword>
<gene>
    <name evidence="2" type="ORF">PDIGIT_LOCUS11290</name>
</gene>
<dbReference type="AlphaFoldDB" id="A0A9W4XN85"/>
<accession>A0A9W4XN85</accession>
<protein>
    <submittedName>
        <fullName evidence="2">Uncharacterized protein</fullName>
    </submittedName>
</protein>
<name>A0A9W4XN85_9PLEO</name>
<reference evidence="2" key="1">
    <citation type="submission" date="2023-01" db="EMBL/GenBank/DDBJ databases">
        <authorList>
            <person name="Van Ghelder C."/>
            <person name="Rancurel C."/>
        </authorList>
    </citation>
    <scope>NUCLEOTIDE SEQUENCE</scope>
    <source>
        <strain evidence="2">CNCM I-4278</strain>
    </source>
</reference>
<keyword evidence="1" id="KW-0472">Membrane</keyword>
<dbReference type="EMBL" id="CAOQHR010000008">
    <property type="protein sequence ID" value="CAI6338164.1"/>
    <property type="molecule type" value="Genomic_DNA"/>
</dbReference>
<evidence type="ECO:0000256" key="1">
    <source>
        <dbReference type="SAM" id="Phobius"/>
    </source>
</evidence>
<organism evidence="2 3">
    <name type="scientific">Periconia digitata</name>
    <dbReference type="NCBI Taxonomy" id="1303443"/>
    <lineage>
        <taxon>Eukaryota</taxon>
        <taxon>Fungi</taxon>
        <taxon>Dikarya</taxon>
        <taxon>Ascomycota</taxon>
        <taxon>Pezizomycotina</taxon>
        <taxon>Dothideomycetes</taxon>
        <taxon>Pleosporomycetidae</taxon>
        <taxon>Pleosporales</taxon>
        <taxon>Massarineae</taxon>
        <taxon>Periconiaceae</taxon>
        <taxon>Periconia</taxon>
    </lineage>
</organism>
<keyword evidence="1" id="KW-0812">Transmembrane</keyword>